<evidence type="ECO:0000313" key="2">
    <source>
        <dbReference type="EMBL" id="KAK9094926.1"/>
    </source>
</evidence>
<accession>A0AAP0EK23</accession>
<feature type="region of interest" description="Disordered" evidence="1">
    <location>
        <begin position="37"/>
        <end position="56"/>
    </location>
</feature>
<protein>
    <submittedName>
        <fullName evidence="2">Uncharacterized protein</fullName>
    </submittedName>
</protein>
<dbReference type="AlphaFoldDB" id="A0AAP0EK23"/>
<dbReference type="Proteomes" id="UP001419268">
    <property type="component" value="Unassembled WGS sequence"/>
</dbReference>
<comment type="caution">
    <text evidence="2">The sequence shown here is derived from an EMBL/GenBank/DDBJ whole genome shotgun (WGS) entry which is preliminary data.</text>
</comment>
<sequence>MEGRWNSVVAAEEDCGESRPPLEEGGGITTAATAIHASTRRPMIGNTREGGLPLSHPTAGLARTTITSSNGTPLRLQRRPFGSHPSTLTSGDGGPSTHTSGSQRPINERFN</sequence>
<keyword evidence="3" id="KW-1185">Reference proteome</keyword>
<dbReference type="EMBL" id="JBBNAG010000011">
    <property type="protein sequence ID" value="KAK9094926.1"/>
    <property type="molecule type" value="Genomic_DNA"/>
</dbReference>
<organism evidence="2 3">
    <name type="scientific">Stephania cephalantha</name>
    <dbReference type="NCBI Taxonomy" id="152367"/>
    <lineage>
        <taxon>Eukaryota</taxon>
        <taxon>Viridiplantae</taxon>
        <taxon>Streptophyta</taxon>
        <taxon>Embryophyta</taxon>
        <taxon>Tracheophyta</taxon>
        <taxon>Spermatophyta</taxon>
        <taxon>Magnoliopsida</taxon>
        <taxon>Ranunculales</taxon>
        <taxon>Menispermaceae</taxon>
        <taxon>Menispermoideae</taxon>
        <taxon>Cissampelideae</taxon>
        <taxon>Stephania</taxon>
    </lineage>
</organism>
<feature type="compositionally biased region" description="Polar residues" evidence="1">
    <location>
        <begin position="84"/>
        <end position="105"/>
    </location>
</feature>
<evidence type="ECO:0000313" key="3">
    <source>
        <dbReference type="Proteomes" id="UP001419268"/>
    </source>
</evidence>
<feature type="region of interest" description="Disordered" evidence="1">
    <location>
        <begin position="63"/>
        <end position="111"/>
    </location>
</feature>
<gene>
    <name evidence="2" type="ORF">Scep_026395</name>
</gene>
<name>A0AAP0EK23_9MAGN</name>
<feature type="region of interest" description="Disordered" evidence="1">
    <location>
        <begin position="1"/>
        <end position="28"/>
    </location>
</feature>
<proteinExistence type="predicted"/>
<reference evidence="2 3" key="1">
    <citation type="submission" date="2024-01" db="EMBL/GenBank/DDBJ databases">
        <title>Genome assemblies of Stephania.</title>
        <authorList>
            <person name="Yang L."/>
        </authorList>
    </citation>
    <scope>NUCLEOTIDE SEQUENCE [LARGE SCALE GENOMIC DNA]</scope>
    <source>
        <strain evidence="2">JXDWG</strain>
        <tissue evidence="2">Leaf</tissue>
    </source>
</reference>
<evidence type="ECO:0000256" key="1">
    <source>
        <dbReference type="SAM" id="MobiDB-lite"/>
    </source>
</evidence>